<evidence type="ECO:0000313" key="2">
    <source>
        <dbReference type="Proteomes" id="UP000199181"/>
    </source>
</evidence>
<name>A0A1I0J9X1_9BACT</name>
<organism evidence="1 2">
    <name type="scientific">Stigmatella erecta</name>
    <dbReference type="NCBI Taxonomy" id="83460"/>
    <lineage>
        <taxon>Bacteria</taxon>
        <taxon>Pseudomonadati</taxon>
        <taxon>Myxococcota</taxon>
        <taxon>Myxococcia</taxon>
        <taxon>Myxococcales</taxon>
        <taxon>Cystobacterineae</taxon>
        <taxon>Archangiaceae</taxon>
        <taxon>Stigmatella</taxon>
    </lineage>
</organism>
<keyword evidence="2" id="KW-1185">Reference proteome</keyword>
<dbReference type="AlphaFoldDB" id="A0A1I0J9X1"/>
<evidence type="ECO:0008006" key="3">
    <source>
        <dbReference type="Google" id="ProtNLM"/>
    </source>
</evidence>
<evidence type="ECO:0000313" key="1">
    <source>
        <dbReference type="EMBL" id="SEU06753.1"/>
    </source>
</evidence>
<reference evidence="2" key="1">
    <citation type="submission" date="2016-10" db="EMBL/GenBank/DDBJ databases">
        <authorList>
            <person name="Varghese N."/>
            <person name="Submissions S."/>
        </authorList>
    </citation>
    <scope>NUCLEOTIDE SEQUENCE [LARGE SCALE GENOMIC DNA]</scope>
    <source>
        <strain evidence="2">DSM 16858</strain>
    </source>
</reference>
<sequence>MHFNANKGDRVCAASMITEENFMGRGRHVHARQGDLGVVQKVDGEWLTVTWVLTGTTYDSHISDLQASQAN</sequence>
<protein>
    <recommendedName>
        <fullName evidence="3">DUF4926 domain-containing protein</fullName>
    </recommendedName>
</protein>
<dbReference type="RefSeq" id="WP_093520945.1">
    <property type="nucleotide sequence ID" value="NZ_FOIJ01000007.1"/>
</dbReference>
<dbReference type="EMBL" id="FOIJ01000007">
    <property type="protein sequence ID" value="SEU06753.1"/>
    <property type="molecule type" value="Genomic_DNA"/>
</dbReference>
<gene>
    <name evidence="1" type="ORF">SAMN05443639_10789</name>
</gene>
<proteinExistence type="predicted"/>
<accession>A0A1I0J9X1</accession>
<dbReference type="Proteomes" id="UP000199181">
    <property type="component" value="Unassembled WGS sequence"/>
</dbReference>